<gene>
    <name evidence="1" type="ORF">MPNT_480007</name>
</gene>
<keyword evidence="2" id="KW-1185">Reference proteome</keyword>
<dbReference type="Proteomes" id="UP000663859">
    <property type="component" value="Unassembled WGS sequence"/>
</dbReference>
<organism evidence="1 2">
    <name type="scientific">Candidatus Methylacidithermus pantelleriae</name>
    <dbReference type="NCBI Taxonomy" id="2744239"/>
    <lineage>
        <taxon>Bacteria</taxon>
        <taxon>Pseudomonadati</taxon>
        <taxon>Verrucomicrobiota</taxon>
        <taxon>Methylacidiphilae</taxon>
        <taxon>Methylacidiphilales</taxon>
        <taxon>Methylacidiphilaceae</taxon>
        <taxon>Candidatus Methylacidithermus</taxon>
    </lineage>
</organism>
<evidence type="ECO:0000313" key="2">
    <source>
        <dbReference type="Proteomes" id="UP000663859"/>
    </source>
</evidence>
<reference evidence="1" key="1">
    <citation type="submission" date="2021-02" db="EMBL/GenBank/DDBJ databases">
        <authorList>
            <person name="Cremers G."/>
            <person name="Picone N."/>
        </authorList>
    </citation>
    <scope>NUCLEOTIDE SEQUENCE</scope>
    <source>
        <strain evidence="1">PQ17</strain>
    </source>
</reference>
<sequence length="72" mass="7976">MGQFSIITQAKETEGCPSQRTHGAPLLLWWLYGTLWGNHVTALCRSVAPEANSRKLGFEVPTARFSEKGVDE</sequence>
<evidence type="ECO:0000313" key="1">
    <source>
        <dbReference type="EMBL" id="CAF0702127.1"/>
    </source>
</evidence>
<accession>A0A8J2FPE1</accession>
<dbReference type="EMBL" id="CAJNOB010000043">
    <property type="protein sequence ID" value="CAF0702127.1"/>
    <property type="molecule type" value="Genomic_DNA"/>
</dbReference>
<dbReference type="AlphaFoldDB" id="A0A8J2FPE1"/>
<proteinExistence type="predicted"/>
<comment type="caution">
    <text evidence="1">The sequence shown here is derived from an EMBL/GenBank/DDBJ whole genome shotgun (WGS) entry which is preliminary data.</text>
</comment>
<name>A0A8J2FPE1_9BACT</name>
<protein>
    <submittedName>
        <fullName evidence="1">Uncharacterized protein</fullName>
    </submittedName>
</protein>